<sequence length="45" mass="4949">MKKIETHDDDIIDLGVASEETKGIPHLVSVEDFQSRPPADELSAD</sequence>
<proteinExistence type="predicted"/>
<dbReference type="Proteomes" id="UP001596116">
    <property type="component" value="Unassembled WGS sequence"/>
</dbReference>
<dbReference type="RefSeq" id="WP_379879312.1">
    <property type="nucleotide sequence ID" value="NZ_JBHPON010000001.1"/>
</dbReference>
<gene>
    <name evidence="1" type="ORF">ACFMB1_07405</name>
</gene>
<evidence type="ECO:0000313" key="2">
    <source>
        <dbReference type="Proteomes" id="UP001596116"/>
    </source>
</evidence>
<keyword evidence="2" id="KW-1185">Reference proteome</keyword>
<reference evidence="1 2" key="1">
    <citation type="submission" date="2024-09" db="EMBL/GenBank/DDBJ databases">
        <authorList>
            <person name="Zhang Z.-H."/>
        </authorList>
    </citation>
    <scope>NUCLEOTIDE SEQUENCE [LARGE SCALE GENOMIC DNA]</scope>
    <source>
        <strain evidence="1 2">HHTR114</strain>
    </source>
</reference>
<protein>
    <submittedName>
        <fullName evidence="1">Benenodin family lasso peptide</fullName>
    </submittedName>
</protein>
<name>A0ABW1KTE8_9PROT</name>
<comment type="caution">
    <text evidence="1">The sequence shown here is derived from an EMBL/GenBank/DDBJ whole genome shotgun (WGS) entry which is preliminary data.</text>
</comment>
<dbReference type="EMBL" id="JBHPON010000001">
    <property type="protein sequence ID" value="MFC6035365.1"/>
    <property type="molecule type" value="Genomic_DNA"/>
</dbReference>
<evidence type="ECO:0000313" key="1">
    <source>
        <dbReference type="EMBL" id="MFC6035365.1"/>
    </source>
</evidence>
<dbReference type="InterPro" id="IPR049805">
    <property type="entry name" value="Lasso_benenodin"/>
</dbReference>
<dbReference type="Pfam" id="PF24178">
    <property type="entry name" value="Subterisin"/>
    <property type="match status" value="1"/>
</dbReference>
<organism evidence="1 2">
    <name type="scientific">Hyphococcus aureus</name>
    <dbReference type="NCBI Taxonomy" id="2666033"/>
    <lineage>
        <taxon>Bacteria</taxon>
        <taxon>Pseudomonadati</taxon>
        <taxon>Pseudomonadota</taxon>
        <taxon>Alphaproteobacteria</taxon>
        <taxon>Parvularculales</taxon>
        <taxon>Parvularculaceae</taxon>
        <taxon>Hyphococcus</taxon>
    </lineage>
</organism>
<dbReference type="NCBIfam" id="NF033522">
    <property type="entry name" value="lasso_benenodin"/>
    <property type="match status" value="1"/>
</dbReference>
<accession>A0ABW1KTE8</accession>